<dbReference type="AlphaFoldDB" id="F3ZXF8"/>
<reference evidence="1 2" key="2">
    <citation type="journal article" date="2011" name="Stand. Genomic Sci.">
        <title>Complete genome sequence of Mahella australiensis type strain (50-1 BON).</title>
        <authorList>
            <person name="Sikorski J."/>
            <person name="Teshima H."/>
            <person name="Nolan M."/>
            <person name="Lucas S."/>
            <person name="Hammon N."/>
            <person name="Deshpande S."/>
            <person name="Cheng J.F."/>
            <person name="Pitluck S."/>
            <person name="Liolios K."/>
            <person name="Pagani I."/>
            <person name="Ivanova N."/>
            <person name="Huntemann M."/>
            <person name="Mavromatis K."/>
            <person name="Ovchinikova G."/>
            <person name="Pati A."/>
            <person name="Tapia R."/>
            <person name="Han C."/>
            <person name="Goodwin L."/>
            <person name="Chen A."/>
            <person name="Palaniappan K."/>
            <person name="Land M."/>
            <person name="Hauser L."/>
            <person name="Ngatchou-Djao O.D."/>
            <person name="Rohde M."/>
            <person name="Pukall R."/>
            <person name="Spring S."/>
            <person name="Abt B."/>
            <person name="Goker M."/>
            <person name="Detter J.C."/>
            <person name="Woyke T."/>
            <person name="Bristow J."/>
            <person name="Markowitz V."/>
            <person name="Hugenholtz P."/>
            <person name="Eisen J.A."/>
            <person name="Kyrpides N.C."/>
            <person name="Klenk H.P."/>
            <person name="Lapidus A."/>
        </authorList>
    </citation>
    <scope>NUCLEOTIDE SEQUENCE [LARGE SCALE GENOMIC DNA]</scope>
    <source>
        <strain evidence="2">DSM 15567 / CIP 107919 / 50-1 BON</strain>
    </source>
</reference>
<dbReference type="KEGG" id="mas:Mahau_2481"/>
<dbReference type="STRING" id="697281.Mahau_2481"/>
<sequence>MYFLVGPLAKKERRNKMNWYINNIQYYGERDNIVRLREDLCSMLEARPVDECSLADFFAYKGIDTGKICRNEIDDIEINEHGLYLITEDYGRPMFELYDLIAELYGLKYVLEAESDDRSCCINTDIEGKFFNERYVLQIILDGEADTPLAKALQGLSDIRYFSSFEPISQALAPFGYSTEEDMEWLKERIDAIGNALGVSFDFCKFIRREEFEAMRNAR</sequence>
<organism evidence="1 2">
    <name type="scientific">Mahella australiensis (strain DSM 15567 / CIP 107919 / 50-1 BON)</name>
    <dbReference type="NCBI Taxonomy" id="697281"/>
    <lineage>
        <taxon>Bacteria</taxon>
        <taxon>Bacillati</taxon>
        <taxon>Bacillota</taxon>
        <taxon>Clostridia</taxon>
        <taxon>Thermoanaerobacterales</taxon>
        <taxon>Thermoanaerobacterales Family IV. Incertae Sedis</taxon>
        <taxon>Mahella</taxon>
    </lineage>
</organism>
<reference evidence="2" key="1">
    <citation type="submission" date="2010-11" db="EMBL/GenBank/DDBJ databases">
        <title>The complete genome of Mahella australiensis DSM 15567.</title>
        <authorList>
            <consortium name="US DOE Joint Genome Institute (JGI-PGF)"/>
            <person name="Lucas S."/>
            <person name="Copeland A."/>
            <person name="Lapidus A."/>
            <person name="Bruce D."/>
            <person name="Goodwin L."/>
            <person name="Pitluck S."/>
            <person name="Kyrpides N."/>
            <person name="Mavromatis K."/>
            <person name="Pagani I."/>
            <person name="Ivanova N."/>
            <person name="Teshima H."/>
            <person name="Brettin T."/>
            <person name="Detter J.C."/>
            <person name="Han C."/>
            <person name="Tapia R."/>
            <person name="Land M."/>
            <person name="Hauser L."/>
            <person name="Markowitz V."/>
            <person name="Cheng J.-F."/>
            <person name="Hugenholtz P."/>
            <person name="Woyke T."/>
            <person name="Wu D."/>
            <person name="Spring S."/>
            <person name="Pukall R."/>
            <person name="Steenblock K."/>
            <person name="Schneider S."/>
            <person name="Klenk H.-P."/>
            <person name="Eisen J.A."/>
        </authorList>
    </citation>
    <scope>NUCLEOTIDE SEQUENCE [LARGE SCALE GENOMIC DNA]</scope>
    <source>
        <strain evidence="2">DSM 15567 / CIP 107919 / 50-1 BON</strain>
    </source>
</reference>
<proteinExistence type="predicted"/>
<dbReference type="RefSeq" id="WP_013782065.1">
    <property type="nucleotide sequence ID" value="NC_015520.1"/>
</dbReference>
<evidence type="ECO:0000313" key="1">
    <source>
        <dbReference type="EMBL" id="AEE97639.1"/>
    </source>
</evidence>
<gene>
    <name evidence="1" type="ordered locus">Mahau_2481</name>
</gene>
<dbReference type="HOGENOM" id="CLU_1260172_0_0_9"/>
<dbReference type="OrthoDB" id="2046926at2"/>
<protein>
    <submittedName>
        <fullName evidence="1">Uncharacterized protein</fullName>
    </submittedName>
</protein>
<accession>F3ZXF8</accession>
<keyword evidence="2" id="KW-1185">Reference proteome</keyword>
<name>F3ZXF8_MAHA5</name>
<evidence type="ECO:0000313" key="2">
    <source>
        <dbReference type="Proteomes" id="UP000008457"/>
    </source>
</evidence>
<dbReference type="EMBL" id="CP002360">
    <property type="protein sequence ID" value="AEE97639.1"/>
    <property type="molecule type" value="Genomic_DNA"/>
</dbReference>
<dbReference type="Proteomes" id="UP000008457">
    <property type="component" value="Chromosome"/>
</dbReference>